<comment type="caution">
    <text evidence="2">The sequence shown here is derived from an EMBL/GenBank/DDBJ whole genome shotgun (WGS) entry which is preliminary data.</text>
</comment>
<keyword evidence="1" id="KW-0472">Membrane</keyword>
<dbReference type="RefSeq" id="WP_345920636.1">
    <property type="nucleotide sequence ID" value="NZ_JBDIVE010000009.1"/>
</dbReference>
<evidence type="ECO:0000313" key="3">
    <source>
        <dbReference type="Proteomes" id="UP001410394"/>
    </source>
</evidence>
<reference evidence="2 3" key="1">
    <citation type="journal article" date="2018" name="Int. J. Syst. Evol. Microbiol.">
        <title>Uliginosibacterium sediminicola sp. nov., isolated from freshwater sediment.</title>
        <authorList>
            <person name="Hwang W.M."/>
            <person name="Kim S.M."/>
            <person name="Kang K."/>
            <person name="Ahn T.Y."/>
        </authorList>
    </citation>
    <scope>NUCLEOTIDE SEQUENCE [LARGE SCALE GENOMIC DNA]</scope>
    <source>
        <strain evidence="2 3">M1-21</strain>
    </source>
</reference>
<evidence type="ECO:0000256" key="1">
    <source>
        <dbReference type="SAM" id="Phobius"/>
    </source>
</evidence>
<sequence>MQEILSHTPIWVFGVLCLLLAFGGMQSFTRSLSVKRALIVPLAMSLWSLSLLMSRLAGSPAFSAAVLSWCGAVALSVLFSGLIGYPRGLQLEAGGRKVRVPGSLVPLVLMLMIFCARFISAVMLAREPAWRDSLGFGLGFSVFYGLISGVFLARALGVWRLLRRADAQAMVTA</sequence>
<feature type="transmembrane region" description="Helical" evidence="1">
    <location>
        <begin position="136"/>
        <end position="156"/>
    </location>
</feature>
<dbReference type="Proteomes" id="UP001410394">
    <property type="component" value="Unassembled WGS sequence"/>
</dbReference>
<keyword evidence="1" id="KW-1133">Transmembrane helix</keyword>
<organism evidence="2 3">
    <name type="scientific">Uliginosibacterium sediminicola</name>
    <dbReference type="NCBI Taxonomy" id="2024550"/>
    <lineage>
        <taxon>Bacteria</taxon>
        <taxon>Pseudomonadati</taxon>
        <taxon>Pseudomonadota</taxon>
        <taxon>Betaproteobacteria</taxon>
        <taxon>Rhodocyclales</taxon>
        <taxon>Zoogloeaceae</taxon>
        <taxon>Uliginosibacterium</taxon>
    </lineage>
</organism>
<keyword evidence="1" id="KW-0812">Transmembrane</keyword>
<evidence type="ECO:0000313" key="2">
    <source>
        <dbReference type="EMBL" id="MEN3069862.1"/>
    </source>
</evidence>
<dbReference type="InterPro" id="IPR046730">
    <property type="entry name" value="DUF6622"/>
</dbReference>
<gene>
    <name evidence="2" type="ORF">ABDB84_15375</name>
</gene>
<feature type="transmembrane region" description="Helical" evidence="1">
    <location>
        <begin position="104"/>
        <end position="124"/>
    </location>
</feature>
<feature type="transmembrane region" description="Helical" evidence="1">
    <location>
        <begin position="37"/>
        <end position="56"/>
    </location>
</feature>
<proteinExistence type="predicted"/>
<name>A0ABU9Z272_9RHOO</name>
<keyword evidence="3" id="KW-1185">Reference proteome</keyword>
<protein>
    <submittedName>
        <fullName evidence="2">DUF6622 family protein</fullName>
    </submittedName>
</protein>
<feature type="transmembrane region" description="Helical" evidence="1">
    <location>
        <begin position="62"/>
        <end position="83"/>
    </location>
</feature>
<feature type="transmembrane region" description="Helical" evidence="1">
    <location>
        <begin position="6"/>
        <end position="25"/>
    </location>
</feature>
<dbReference type="Pfam" id="PF20327">
    <property type="entry name" value="DUF6622"/>
    <property type="match status" value="1"/>
</dbReference>
<dbReference type="EMBL" id="JBDIVE010000009">
    <property type="protein sequence ID" value="MEN3069862.1"/>
    <property type="molecule type" value="Genomic_DNA"/>
</dbReference>
<accession>A0ABU9Z272</accession>